<protein>
    <submittedName>
        <fullName evidence="1">Hypp8417 protein</fullName>
    </submittedName>
</protein>
<dbReference type="EMBL" id="OV696702">
    <property type="protein sequence ID" value="CAH1248797.1"/>
    <property type="molecule type" value="Genomic_DNA"/>
</dbReference>
<sequence length="325" mass="37288">MIVTRKKEDLLSKVSVKPGKGPLAKELEPVMKNFNVRREMYQSRTFVGNHVNKMLHSKPIDELTSNVVTTMGTLCEKNDFTLYIIQLGKEVARKHEERVKLFAKCHKGYSQDCPTSVPSSPFYCVTIYYAASTYHPIIPPYEMDMPTDTPLEVFKTWKVDELRLFVKKRGLKLANFRKDELAALAFSACQMQLPIQPDKVAETKRLQVEYGKKLKELPDPSTLSGWVGEEEGCKNWPGLSFPDICVFVEDKDLRQYKDSKAYSYVTNGWLSEISYNPISKKSKYCFLKCECRHSQKINTPPHQVWCCIEKTTGRIRTAHCTCMAG</sequence>
<reference evidence="1" key="1">
    <citation type="submission" date="2022-01" db="EMBL/GenBank/DDBJ databases">
        <authorList>
            <person name="Braso-Vives M."/>
        </authorList>
    </citation>
    <scope>NUCLEOTIDE SEQUENCE</scope>
</reference>
<accession>A0A8K0EH90</accession>
<keyword evidence="2" id="KW-1185">Reference proteome</keyword>
<organism evidence="1 2">
    <name type="scientific">Branchiostoma lanceolatum</name>
    <name type="common">Common lancelet</name>
    <name type="synonym">Amphioxus lanceolatum</name>
    <dbReference type="NCBI Taxonomy" id="7740"/>
    <lineage>
        <taxon>Eukaryota</taxon>
        <taxon>Metazoa</taxon>
        <taxon>Chordata</taxon>
        <taxon>Cephalochordata</taxon>
        <taxon>Leptocardii</taxon>
        <taxon>Amphioxiformes</taxon>
        <taxon>Branchiostomatidae</taxon>
        <taxon>Branchiostoma</taxon>
    </lineage>
</organism>
<gene>
    <name evidence="1" type="primary">Hypp8417</name>
    <name evidence="1" type="ORF">BLAG_LOCUS10099</name>
</gene>
<name>A0A8K0EH90_BRALA</name>
<proteinExistence type="predicted"/>
<dbReference type="Proteomes" id="UP000838412">
    <property type="component" value="Chromosome 17"/>
</dbReference>
<dbReference type="AlphaFoldDB" id="A0A8K0EH90"/>
<dbReference type="PANTHER" id="PTHR47526">
    <property type="entry name" value="ATP-DEPENDENT DNA HELICASE"/>
    <property type="match status" value="1"/>
</dbReference>
<evidence type="ECO:0000313" key="1">
    <source>
        <dbReference type="EMBL" id="CAH1248797.1"/>
    </source>
</evidence>
<evidence type="ECO:0000313" key="2">
    <source>
        <dbReference type="Proteomes" id="UP000838412"/>
    </source>
</evidence>
<dbReference type="PANTHER" id="PTHR47526:SF3">
    <property type="entry name" value="PHD-TYPE DOMAIN-CONTAINING PROTEIN"/>
    <property type="match status" value="1"/>
</dbReference>
<dbReference type="OrthoDB" id="10035901at2759"/>